<accession>A0A392VYM8</accession>
<proteinExistence type="predicted"/>
<feature type="non-terminal residue" evidence="1">
    <location>
        <position position="1"/>
    </location>
</feature>
<organism evidence="1 2">
    <name type="scientific">Trifolium medium</name>
    <dbReference type="NCBI Taxonomy" id="97028"/>
    <lineage>
        <taxon>Eukaryota</taxon>
        <taxon>Viridiplantae</taxon>
        <taxon>Streptophyta</taxon>
        <taxon>Embryophyta</taxon>
        <taxon>Tracheophyta</taxon>
        <taxon>Spermatophyta</taxon>
        <taxon>Magnoliopsida</taxon>
        <taxon>eudicotyledons</taxon>
        <taxon>Gunneridae</taxon>
        <taxon>Pentapetalae</taxon>
        <taxon>rosids</taxon>
        <taxon>fabids</taxon>
        <taxon>Fabales</taxon>
        <taxon>Fabaceae</taxon>
        <taxon>Papilionoideae</taxon>
        <taxon>50 kb inversion clade</taxon>
        <taxon>NPAAA clade</taxon>
        <taxon>Hologalegina</taxon>
        <taxon>IRL clade</taxon>
        <taxon>Trifolieae</taxon>
        <taxon>Trifolium</taxon>
    </lineage>
</organism>
<evidence type="ECO:0000313" key="2">
    <source>
        <dbReference type="Proteomes" id="UP000265520"/>
    </source>
</evidence>
<sequence>HRTHSRVAPTTEGQTALEPYHCALRQNKLRVAQITEAKLPSQHELRVTQDASARCARYSK</sequence>
<protein>
    <submittedName>
        <fullName evidence="1">Uncharacterized protein</fullName>
    </submittedName>
</protein>
<keyword evidence="2" id="KW-1185">Reference proteome</keyword>
<dbReference type="Proteomes" id="UP000265520">
    <property type="component" value="Unassembled WGS sequence"/>
</dbReference>
<name>A0A392VYM8_9FABA</name>
<comment type="caution">
    <text evidence="1">The sequence shown here is derived from an EMBL/GenBank/DDBJ whole genome shotgun (WGS) entry which is preliminary data.</text>
</comment>
<dbReference type="AlphaFoldDB" id="A0A392VYM8"/>
<evidence type="ECO:0000313" key="1">
    <source>
        <dbReference type="EMBL" id="MCI93087.1"/>
    </source>
</evidence>
<reference evidence="1 2" key="1">
    <citation type="journal article" date="2018" name="Front. Plant Sci.">
        <title>Red Clover (Trifolium pratense) and Zigzag Clover (T. medium) - A Picture of Genomic Similarities and Differences.</title>
        <authorList>
            <person name="Dluhosova J."/>
            <person name="Istvanek J."/>
            <person name="Nedelnik J."/>
            <person name="Repkova J."/>
        </authorList>
    </citation>
    <scope>NUCLEOTIDE SEQUENCE [LARGE SCALE GENOMIC DNA]</scope>
    <source>
        <strain evidence="2">cv. 10/8</strain>
        <tissue evidence="1">Leaf</tissue>
    </source>
</reference>
<dbReference type="EMBL" id="LXQA011319173">
    <property type="protein sequence ID" value="MCI93087.1"/>
    <property type="molecule type" value="Genomic_DNA"/>
</dbReference>